<keyword evidence="3 6" id="KW-0808">Transferase</keyword>
<organism evidence="8 9">
    <name type="scientific">Curtobacterium flaccumfaciens pv. flaccumfaciens</name>
    <dbReference type="NCBI Taxonomy" id="138532"/>
    <lineage>
        <taxon>Bacteria</taxon>
        <taxon>Bacillati</taxon>
        <taxon>Actinomycetota</taxon>
        <taxon>Actinomycetes</taxon>
        <taxon>Micrococcales</taxon>
        <taxon>Microbacteriaceae</taxon>
        <taxon>Curtobacterium</taxon>
    </lineage>
</organism>
<feature type="active site" evidence="6">
    <location>
        <position position="99"/>
    </location>
</feature>
<evidence type="ECO:0000313" key="9">
    <source>
        <dbReference type="Proteomes" id="UP000709437"/>
    </source>
</evidence>
<comment type="similarity">
    <text evidence="6 7">Belongs to the class I-like SAM-binding methyltransferase superfamily. C5-methyltransferase family.</text>
</comment>
<dbReference type="SUPFAM" id="SSF53335">
    <property type="entry name" value="S-adenosyl-L-methionine-dependent methyltransferases"/>
    <property type="match status" value="1"/>
</dbReference>
<comment type="caution">
    <text evidence="8">The sequence shown here is derived from an EMBL/GenBank/DDBJ whole genome shotgun (WGS) entry which is preliminary data.</text>
</comment>
<dbReference type="PROSITE" id="PS51679">
    <property type="entry name" value="SAM_MT_C5"/>
    <property type="match status" value="1"/>
</dbReference>
<evidence type="ECO:0000313" key="8">
    <source>
        <dbReference type="EMBL" id="MBT1543556.1"/>
    </source>
</evidence>
<dbReference type="InterPro" id="IPR050750">
    <property type="entry name" value="C5-MTase"/>
</dbReference>
<evidence type="ECO:0000256" key="7">
    <source>
        <dbReference type="RuleBase" id="RU000416"/>
    </source>
</evidence>
<evidence type="ECO:0000256" key="5">
    <source>
        <dbReference type="ARBA" id="ARBA00022747"/>
    </source>
</evidence>
<evidence type="ECO:0000256" key="4">
    <source>
        <dbReference type="ARBA" id="ARBA00022691"/>
    </source>
</evidence>
<name>A0A9Q2W8L7_9MICO</name>
<dbReference type="AlphaFoldDB" id="A0A9Q2W8L7"/>
<proteinExistence type="inferred from homology"/>
<sequence length="397" mass="43385">MDVGTDGYAGGVQEIVELASGRPKVLEFFAGIGLARMGLEASGFRVAWANDYEKDKMALYKGHFGSSSGEPDFTLGDIAGVSVDDLPKGAALAWGSSPCTDLSLAGARGGIRAGESNAFWHYIRLLKDLGEDRPEVAVLENVVGLATSNGGDDLAAAVRAFNELGYSVDVLTLDARRFIPQSRPRLFLVAAMYPPVDGGELASDLRPAWLQGVHNDPTLRTHRAPLPNPPQLLLEGFGDLVEAMADIDERWWDEDRTAAFEKSLSPVQAVRIGDMKRSEKIVYRTAYRRTRRGVPVWEVRPDDISGCLRTARGGSSKQAVVKLGQNNLQVRWMTPLEYARLMGASDYNLQNARTNQALFAFGDAVAVPAVDWLARNYLLPLVRHEFHSTSLKERAVG</sequence>
<dbReference type="PRINTS" id="PR00105">
    <property type="entry name" value="C5METTRFRASE"/>
</dbReference>
<dbReference type="PANTHER" id="PTHR46098:SF1">
    <property type="entry name" value="TRNA (CYTOSINE(38)-C(5))-METHYLTRANSFERASE"/>
    <property type="match status" value="1"/>
</dbReference>
<keyword evidence="2 6" id="KW-0489">Methyltransferase</keyword>
<evidence type="ECO:0000256" key="2">
    <source>
        <dbReference type="ARBA" id="ARBA00022603"/>
    </source>
</evidence>
<gene>
    <name evidence="8" type="ORF">KK103_17475</name>
</gene>
<dbReference type="NCBIfam" id="TIGR00675">
    <property type="entry name" value="dcm"/>
    <property type="match status" value="1"/>
</dbReference>
<dbReference type="InterPro" id="IPR029063">
    <property type="entry name" value="SAM-dependent_MTases_sf"/>
</dbReference>
<dbReference type="Pfam" id="PF00145">
    <property type="entry name" value="DNA_methylase"/>
    <property type="match status" value="1"/>
</dbReference>
<reference evidence="8" key="1">
    <citation type="submission" date="2021-05" db="EMBL/GenBank/DDBJ databases">
        <title>Whole genome sequence of Curtobacterium flaccumfaciens pv. flaccumfaciens strain CFBP 3417.</title>
        <authorList>
            <person name="Osdaghi E."/>
            <person name="Taghouti G."/>
            <person name="Portier P."/>
            <person name="Fazliarab A."/>
            <person name="Taghavi S.M."/>
            <person name="Briand M."/>
            <person name="Le-Saux M."/>
            <person name="Jacques M.-A."/>
        </authorList>
    </citation>
    <scope>NUCLEOTIDE SEQUENCE</scope>
    <source>
        <strain evidence="8">CFBP 3417</strain>
    </source>
</reference>
<dbReference type="GO" id="GO:0032259">
    <property type="term" value="P:methylation"/>
    <property type="evidence" value="ECO:0007669"/>
    <property type="project" value="UniProtKB-KW"/>
</dbReference>
<dbReference type="Proteomes" id="UP000709437">
    <property type="component" value="Unassembled WGS sequence"/>
</dbReference>
<evidence type="ECO:0000256" key="3">
    <source>
        <dbReference type="ARBA" id="ARBA00022679"/>
    </source>
</evidence>
<keyword evidence="5" id="KW-0680">Restriction system</keyword>
<dbReference type="GO" id="GO:0003886">
    <property type="term" value="F:DNA (cytosine-5-)-methyltransferase activity"/>
    <property type="evidence" value="ECO:0007669"/>
    <property type="project" value="UniProtKB-EC"/>
</dbReference>
<dbReference type="EC" id="2.1.1.37" evidence="1"/>
<dbReference type="Gene3D" id="3.40.50.150">
    <property type="entry name" value="Vaccinia Virus protein VP39"/>
    <property type="match status" value="1"/>
</dbReference>
<dbReference type="EMBL" id="JAHEWX010000036">
    <property type="protein sequence ID" value="MBT1543556.1"/>
    <property type="molecule type" value="Genomic_DNA"/>
</dbReference>
<dbReference type="InterPro" id="IPR001525">
    <property type="entry name" value="C5_MeTfrase"/>
</dbReference>
<protein>
    <recommendedName>
        <fullName evidence="1">DNA (cytosine-5-)-methyltransferase</fullName>
        <ecNumber evidence="1">2.1.1.37</ecNumber>
    </recommendedName>
</protein>
<evidence type="ECO:0000256" key="1">
    <source>
        <dbReference type="ARBA" id="ARBA00011975"/>
    </source>
</evidence>
<dbReference type="PANTHER" id="PTHR46098">
    <property type="entry name" value="TRNA (CYTOSINE(38)-C(5))-METHYLTRANSFERASE"/>
    <property type="match status" value="1"/>
</dbReference>
<accession>A0A9Q2W8L7</accession>
<evidence type="ECO:0000256" key="6">
    <source>
        <dbReference type="PROSITE-ProRule" id="PRU01016"/>
    </source>
</evidence>
<keyword evidence="4 6" id="KW-0949">S-adenosyl-L-methionine</keyword>
<dbReference type="GO" id="GO:0009307">
    <property type="term" value="P:DNA restriction-modification system"/>
    <property type="evidence" value="ECO:0007669"/>
    <property type="project" value="UniProtKB-KW"/>
</dbReference>